<dbReference type="InterPro" id="IPR029144">
    <property type="entry name" value="Thr_synth_N"/>
</dbReference>
<dbReference type="InterPro" id="IPR004450">
    <property type="entry name" value="Thr_synthase-like"/>
</dbReference>
<keyword evidence="9" id="KW-0663">Pyridoxal phosphate</keyword>
<sequence>MLYKSTRGDSSRVTSSNAILKGLAKDGGLYVPTQFPYIDIPFKDMIPMDYKEIAFYIINKFFTDFDDSTLKNCIDNAYDDKFSSNLIAPLKNIDDNYFLELYHGPTLAFKDMALSILPHLLKASCKNLNIQKEVVILTATSGDTGKAALEGFNNVDKTKIIVFYPKKGVSTIQEKQMITQDGKNTHVIGIDGNFDDAQRGVKEIFSDKEFNNILSKQNYMLSSANSINIGRLVPQIVYYVNSYIQLLKNEDIKENEKINIVVPTGNFGNILAAFYAKKMGLPINKLICASNHNNVLCDFINTGIYDVRREFKLTSSPSMDILVSSNLERLLYEISNSNPCLVKNLMEDLKVNGIYEINEDMKNKLDDFYADFATEEETLSTIKKVYNDFNYVIDTHTSVAYCVYQKYRQKTNDSTKTIIASTASPFKFPESVIESIDNNYDVLSDFQLIDKLSNISNIEIPKPIKELESKRIIHCSICKKDKMKSMITNILNV</sequence>
<dbReference type="Pfam" id="PF14821">
    <property type="entry name" value="Thr_synth_N"/>
    <property type="match status" value="1"/>
</dbReference>
<keyword evidence="8" id="KW-0791">Threonine biosynthesis</keyword>
<dbReference type="EC" id="4.2.3.1" evidence="5 11"/>
<dbReference type="NCBIfam" id="TIGR00260">
    <property type="entry name" value="thrC"/>
    <property type="match status" value="1"/>
</dbReference>
<evidence type="ECO:0000256" key="5">
    <source>
        <dbReference type="ARBA" id="ARBA00013028"/>
    </source>
</evidence>
<dbReference type="Pfam" id="PF00291">
    <property type="entry name" value="PALP"/>
    <property type="match status" value="1"/>
</dbReference>
<evidence type="ECO:0000256" key="4">
    <source>
        <dbReference type="ARBA" id="ARBA00005517"/>
    </source>
</evidence>
<evidence type="ECO:0000256" key="6">
    <source>
        <dbReference type="ARBA" id="ARBA00018679"/>
    </source>
</evidence>
<dbReference type="CDD" id="cd01560">
    <property type="entry name" value="Thr-synth_2"/>
    <property type="match status" value="1"/>
</dbReference>
<keyword evidence="14" id="KW-0456">Lyase</keyword>
<dbReference type="Gene3D" id="3.90.1380.10">
    <property type="entry name" value="Threonine synthase, N-terminal domain"/>
    <property type="match status" value="1"/>
</dbReference>
<dbReference type="Proteomes" id="UP001222800">
    <property type="component" value="Chromosome"/>
</dbReference>
<proteinExistence type="inferred from homology"/>
<evidence type="ECO:0000256" key="10">
    <source>
        <dbReference type="ARBA" id="ARBA00049144"/>
    </source>
</evidence>
<evidence type="ECO:0000256" key="9">
    <source>
        <dbReference type="ARBA" id="ARBA00022898"/>
    </source>
</evidence>
<keyword evidence="15" id="KW-1185">Reference proteome</keyword>
<organism evidence="14 15">
    <name type="scientific">Tepidibacter hydrothermalis</name>
    <dbReference type="NCBI Taxonomy" id="3036126"/>
    <lineage>
        <taxon>Bacteria</taxon>
        <taxon>Bacillati</taxon>
        <taxon>Bacillota</taxon>
        <taxon>Clostridia</taxon>
        <taxon>Peptostreptococcales</taxon>
        <taxon>Peptostreptococcaceae</taxon>
        <taxon>Tepidibacter</taxon>
    </lineage>
</organism>
<feature type="domain" description="Tryptophan synthase beta chain-like PALP" evidence="12">
    <location>
        <begin position="100"/>
        <end position="414"/>
    </location>
</feature>
<evidence type="ECO:0000256" key="1">
    <source>
        <dbReference type="ARBA" id="ARBA00001933"/>
    </source>
</evidence>
<dbReference type="PROSITE" id="PS00165">
    <property type="entry name" value="DEHYDRATASE_SER_THR"/>
    <property type="match status" value="1"/>
</dbReference>
<dbReference type="InterPro" id="IPR000634">
    <property type="entry name" value="Ser/Thr_deHydtase_PyrdxlP-BS"/>
</dbReference>
<comment type="similarity">
    <text evidence="4">Belongs to the threonine synthase family.</text>
</comment>
<evidence type="ECO:0000256" key="3">
    <source>
        <dbReference type="ARBA" id="ARBA00004979"/>
    </source>
</evidence>
<comment type="function">
    <text evidence="2">Catalyzes the gamma-elimination of phosphate from L-phosphohomoserine and the beta-addition of water to produce L-threonine.</text>
</comment>
<evidence type="ECO:0000256" key="11">
    <source>
        <dbReference type="NCBIfam" id="TIGR00260"/>
    </source>
</evidence>
<feature type="domain" description="Threonine synthase N-terminal" evidence="13">
    <location>
        <begin position="3"/>
        <end position="78"/>
    </location>
</feature>
<keyword evidence="7" id="KW-0028">Amino-acid biosynthesis</keyword>
<evidence type="ECO:0000313" key="15">
    <source>
        <dbReference type="Proteomes" id="UP001222800"/>
    </source>
</evidence>
<dbReference type="InterPro" id="IPR001926">
    <property type="entry name" value="TrpB-like_PALP"/>
</dbReference>
<reference evidence="14 15" key="1">
    <citation type="submission" date="2023-03" db="EMBL/GenBank/DDBJ databases">
        <title>Complete genome sequence of Tepidibacter sp. SWIR-1, isolated from a deep-sea hydrothermal vent.</title>
        <authorList>
            <person name="Li X."/>
        </authorList>
    </citation>
    <scope>NUCLEOTIDE SEQUENCE [LARGE SCALE GENOMIC DNA]</scope>
    <source>
        <strain evidence="14 15">SWIR-1</strain>
    </source>
</reference>
<comment type="pathway">
    <text evidence="3">Amino-acid biosynthesis; L-threonine biosynthesis; L-threonine from L-aspartate: step 5/5.</text>
</comment>
<dbReference type="Gene3D" id="3.40.50.1100">
    <property type="match status" value="2"/>
</dbReference>
<evidence type="ECO:0000256" key="2">
    <source>
        <dbReference type="ARBA" id="ARBA00003648"/>
    </source>
</evidence>
<accession>A0ABY8EHF8</accession>
<evidence type="ECO:0000256" key="8">
    <source>
        <dbReference type="ARBA" id="ARBA00022697"/>
    </source>
</evidence>
<name>A0ABY8EHF8_9FIRM</name>
<protein>
    <recommendedName>
        <fullName evidence="6 11">Threonine synthase</fullName>
        <ecNumber evidence="5 11">4.2.3.1</ecNumber>
    </recommendedName>
</protein>
<evidence type="ECO:0000256" key="7">
    <source>
        <dbReference type="ARBA" id="ARBA00022605"/>
    </source>
</evidence>
<dbReference type="InterPro" id="IPR036052">
    <property type="entry name" value="TrpB-like_PALP_sf"/>
</dbReference>
<comment type="cofactor">
    <cofactor evidence="1">
        <name>pyridoxal 5'-phosphate</name>
        <dbReference type="ChEBI" id="CHEBI:597326"/>
    </cofactor>
</comment>
<dbReference type="GO" id="GO:0004795">
    <property type="term" value="F:threonine synthase activity"/>
    <property type="evidence" value="ECO:0007669"/>
    <property type="project" value="UniProtKB-EC"/>
</dbReference>
<dbReference type="EMBL" id="CP120733">
    <property type="protein sequence ID" value="WFD12381.1"/>
    <property type="molecule type" value="Genomic_DNA"/>
</dbReference>
<dbReference type="PANTHER" id="PTHR43515">
    <property type="entry name" value="THREONINE SYNTHASE-LIKE 1"/>
    <property type="match status" value="1"/>
</dbReference>
<gene>
    <name evidence="14" type="primary">thrC</name>
    <name evidence="14" type="ORF">P4S50_13450</name>
</gene>
<evidence type="ECO:0000259" key="13">
    <source>
        <dbReference type="Pfam" id="PF14821"/>
    </source>
</evidence>
<comment type="catalytic activity">
    <reaction evidence="10">
        <text>O-phospho-L-homoserine + H2O = L-threonine + phosphate</text>
        <dbReference type="Rhea" id="RHEA:10840"/>
        <dbReference type="ChEBI" id="CHEBI:15377"/>
        <dbReference type="ChEBI" id="CHEBI:43474"/>
        <dbReference type="ChEBI" id="CHEBI:57590"/>
        <dbReference type="ChEBI" id="CHEBI:57926"/>
        <dbReference type="EC" id="4.2.3.1"/>
    </reaction>
</comment>
<evidence type="ECO:0000259" key="12">
    <source>
        <dbReference type="Pfam" id="PF00291"/>
    </source>
</evidence>
<dbReference type="SUPFAM" id="SSF53686">
    <property type="entry name" value="Tryptophan synthase beta subunit-like PLP-dependent enzymes"/>
    <property type="match status" value="1"/>
</dbReference>
<dbReference type="PANTHER" id="PTHR43515:SF1">
    <property type="entry name" value="THREONINE SYNTHASE-LIKE 1"/>
    <property type="match status" value="1"/>
</dbReference>
<evidence type="ECO:0000313" key="14">
    <source>
        <dbReference type="EMBL" id="WFD12381.1"/>
    </source>
</evidence>
<dbReference type="InterPro" id="IPR037158">
    <property type="entry name" value="Thr_synth_N_sf"/>
</dbReference>